<dbReference type="InterPro" id="IPR052791">
    <property type="entry name" value="SSM1_domain"/>
</dbReference>
<dbReference type="STRING" id="765440.A0A0C3GJS3"/>
<dbReference type="SFLD" id="SFLDG01132">
    <property type="entry name" value="C1.5.3:_5'-Nucleotidase_Like"/>
    <property type="match status" value="1"/>
</dbReference>
<dbReference type="Gene3D" id="3.40.50.1000">
    <property type="entry name" value="HAD superfamily/HAD-like"/>
    <property type="match status" value="1"/>
</dbReference>
<dbReference type="InterPro" id="IPR006439">
    <property type="entry name" value="HAD-SF_hydro_IA"/>
</dbReference>
<dbReference type="PANTHER" id="PTHR47438">
    <property type="entry name" value="PHOSPHATE METABOLISM PROTEIN 8-RELATED"/>
    <property type="match status" value="1"/>
</dbReference>
<dbReference type="InterPro" id="IPR010237">
    <property type="entry name" value="Pyr-5-nucltdase"/>
</dbReference>
<gene>
    <name evidence="1" type="ORF">PILCRDRAFT_811392</name>
</gene>
<dbReference type="SUPFAM" id="SSF56784">
    <property type="entry name" value="HAD-like"/>
    <property type="match status" value="1"/>
</dbReference>
<accession>A0A0C3GJS3</accession>
<dbReference type="Proteomes" id="UP000054166">
    <property type="component" value="Unassembled WGS sequence"/>
</dbReference>
<dbReference type="InParanoid" id="A0A0C3GJS3"/>
<dbReference type="InterPro" id="IPR036412">
    <property type="entry name" value="HAD-like_sf"/>
</dbReference>
<reference evidence="2" key="2">
    <citation type="submission" date="2015-01" db="EMBL/GenBank/DDBJ databases">
        <title>Evolutionary Origins and Diversification of the Mycorrhizal Mutualists.</title>
        <authorList>
            <consortium name="DOE Joint Genome Institute"/>
            <consortium name="Mycorrhizal Genomics Consortium"/>
            <person name="Kohler A."/>
            <person name="Kuo A."/>
            <person name="Nagy L.G."/>
            <person name="Floudas D."/>
            <person name="Copeland A."/>
            <person name="Barry K.W."/>
            <person name="Cichocki N."/>
            <person name="Veneault-Fourrey C."/>
            <person name="LaButti K."/>
            <person name="Lindquist E.A."/>
            <person name="Lipzen A."/>
            <person name="Lundell T."/>
            <person name="Morin E."/>
            <person name="Murat C."/>
            <person name="Riley R."/>
            <person name="Ohm R."/>
            <person name="Sun H."/>
            <person name="Tunlid A."/>
            <person name="Henrissat B."/>
            <person name="Grigoriev I.V."/>
            <person name="Hibbett D.S."/>
            <person name="Martin F."/>
        </authorList>
    </citation>
    <scope>NUCLEOTIDE SEQUENCE [LARGE SCALE GENOMIC DNA]</scope>
    <source>
        <strain evidence="2">F 1598</strain>
    </source>
</reference>
<organism evidence="1 2">
    <name type="scientific">Piloderma croceum (strain F 1598)</name>
    <dbReference type="NCBI Taxonomy" id="765440"/>
    <lineage>
        <taxon>Eukaryota</taxon>
        <taxon>Fungi</taxon>
        <taxon>Dikarya</taxon>
        <taxon>Basidiomycota</taxon>
        <taxon>Agaricomycotina</taxon>
        <taxon>Agaricomycetes</taxon>
        <taxon>Agaricomycetidae</taxon>
        <taxon>Atheliales</taxon>
        <taxon>Atheliaceae</taxon>
        <taxon>Piloderma</taxon>
    </lineage>
</organism>
<dbReference type="SFLD" id="SFLDS00003">
    <property type="entry name" value="Haloacid_Dehalogenase"/>
    <property type="match status" value="1"/>
</dbReference>
<dbReference type="EMBL" id="KN832972">
    <property type="protein sequence ID" value="KIM90896.1"/>
    <property type="molecule type" value="Genomic_DNA"/>
</dbReference>
<dbReference type="AlphaFoldDB" id="A0A0C3GJS3"/>
<dbReference type="GO" id="GO:0008252">
    <property type="term" value="F:nucleotidase activity"/>
    <property type="evidence" value="ECO:0007669"/>
    <property type="project" value="TreeGrafter"/>
</dbReference>
<sequence length="273" mass="31460">MSEAPKDDRLIVWFDIDNTLYPASVKMAEKMREKIHAYFLELIISSRKRGDTPPSDMDPEQEAEVMHTAYYTNYGLALRGLVLNNHNVDPLDFDRKCDGSLPLKEMIKPDPSLIKLFNDIDRSKCRVWALTNAYITHAERVLEILQLKNPKESKTNDISEDRVEFEDQIEGVVYCDYTSPKFESKPDPEFYRKALIQANVTDPSKCLFVDDSRINVEAAKKEGWGRCVHFYEPELQSPGDSEQDKGAVEHDVVVISNLEQLRDLWPDIFKKAV</sequence>
<name>A0A0C3GJS3_PILCF</name>
<keyword evidence="2" id="KW-1185">Reference proteome</keyword>
<evidence type="ECO:0008006" key="3">
    <source>
        <dbReference type="Google" id="ProtNLM"/>
    </source>
</evidence>
<dbReference type="FunCoup" id="A0A0C3GJS3">
    <property type="interactions" value="297"/>
</dbReference>
<evidence type="ECO:0000313" key="1">
    <source>
        <dbReference type="EMBL" id="KIM90896.1"/>
    </source>
</evidence>
<dbReference type="HOGENOM" id="CLU_059493_0_0_1"/>
<reference evidence="1 2" key="1">
    <citation type="submission" date="2014-04" db="EMBL/GenBank/DDBJ databases">
        <authorList>
            <consortium name="DOE Joint Genome Institute"/>
            <person name="Kuo A."/>
            <person name="Tarkka M."/>
            <person name="Buscot F."/>
            <person name="Kohler A."/>
            <person name="Nagy L.G."/>
            <person name="Floudas D."/>
            <person name="Copeland A."/>
            <person name="Barry K.W."/>
            <person name="Cichocki N."/>
            <person name="Veneault-Fourrey C."/>
            <person name="LaButti K."/>
            <person name="Lindquist E.A."/>
            <person name="Lipzen A."/>
            <person name="Lundell T."/>
            <person name="Morin E."/>
            <person name="Murat C."/>
            <person name="Sun H."/>
            <person name="Tunlid A."/>
            <person name="Henrissat B."/>
            <person name="Grigoriev I.V."/>
            <person name="Hibbett D.S."/>
            <person name="Martin F."/>
            <person name="Nordberg H.P."/>
            <person name="Cantor M.N."/>
            <person name="Hua S.X."/>
        </authorList>
    </citation>
    <scope>NUCLEOTIDE SEQUENCE [LARGE SCALE GENOMIC DNA]</scope>
    <source>
        <strain evidence="1 2">F 1598</strain>
    </source>
</reference>
<evidence type="ECO:0000313" key="2">
    <source>
        <dbReference type="Proteomes" id="UP000054166"/>
    </source>
</evidence>
<dbReference type="SFLD" id="SFLDG01129">
    <property type="entry name" value="C1.5:_HAD__Beta-PGM__Phosphata"/>
    <property type="match status" value="1"/>
</dbReference>
<protein>
    <recommendedName>
        <fullName evidence="3">Pyrimidine 5-nucleotidase</fullName>
    </recommendedName>
</protein>
<dbReference type="InterPro" id="IPR023214">
    <property type="entry name" value="HAD_sf"/>
</dbReference>
<dbReference type="OrthoDB" id="1065058at2759"/>
<dbReference type="GO" id="GO:0009166">
    <property type="term" value="P:nucleotide catabolic process"/>
    <property type="evidence" value="ECO:0007669"/>
    <property type="project" value="TreeGrafter"/>
</dbReference>
<dbReference type="NCBIfam" id="TIGR01509">
    <property type="entry name" value="HAD-SF-IA-v3"/>
    <property type="match status" value="1"/>
</dbReference>
<dbReference type="PANTHER" id="PTHR47438:SF1">
    <property type="entry name" value="PHOSPHATE METABOLISM PROTEIN 8-RELATED"/>
    <property type="match status" value="1"/>
</dbReference>
<dbReference type="Gene3D" id="1.10.150.450">
    <property type="match status" value="1"/>
</dbReference>
<dbReference type="GO" id="GO:0006206">
    <property type="term" value="P:pyrimidine nucleobase metabolic process"/>
    <property type="evidence" value="ECO:0007669"/>
    <property type="project" value="TreeGrafter"/>
</dbReference>
<dbReference type="Pfam" id="PF00702">
    <property type="entry name" value="Hydrolase"/>
    <property type="match status" value="1"/>
</dbReference>
<proteinExistence type="predicted"/>